<gene>
    <name evidence="2" type="ORF">GYMLUDRAFT_47747</name>
</gene>
<accession>A0A0D0BLB7</accession>
<dbReference type="EMBL" id="KN834805">
    <property type="protein sequence ID" value="KIK55526.1"/>
    <property type="molecule type" value="Genomic_DNA"/>
</dbReference>
<keyword evidence="3" id="KW-1185">Reference proteome</keyword>
<dbReference type="Proteomes" id="UP000053593">
    <property type="component" value="Unassembled WGS sequence"/>
</dbReference>
<dbReference type="HOGENOM" id="CLU_1415309_0_0_1"/>
<evidence type="ECO:0000313" key="3">
    <source>
        <dbReference type="Proteomes" id="UP000053593"/>
    </source>
</evidence>
<protein>
    <submittedName>
        <fullName evidence="2">Uncharacterized protein</fullName>
    </submittedName>
</protein>
<reference evidence="2 3" key="1">
    <citation type="submission" date="2014-04" db="EMBL/GenBank/DDBJ databases">
        <title>Evolutionary Origins and Diversification of the Mycorrhizal Mutualists.</title>
        <authorList>
            <consortium name="DOE Joint Genome Institute"/>
            <consortium name="Mycorrhizal Genomics Consortium"/>
            <person name="Kohler A."/>
            <person name="Kuo A."/>
            <person name="Nagy L.G."/>
            <person name="Floudas D."/>
            <person name="Copeland A."/>
            <person name="Barry K.W."/>
            <person name="Cichocki N."/>
            <person name="Veneault-Fourrey C."/>
            <person name="LaButti K."/>
            <person name="Lindquist E.A."/>
            <person name="Lipzen A."/>
            <person name="Lundell T."/>
            <person name="Morin E."/>
            <person name="Murat C."/>
            <person name="Riley R."/>
            <person name="Ohm R."/>
            <person name="Sun H."/>
            <person name="Tunlid A."/>
            <person name="Henrissat B."/>
            <person name="Grigoriev I.V."/>
            <person name="Hibbett D.S."/>
            <person name="Martin F."/>
        </authorList>
    </citation>
    <scope>NUCLEOTIDE SEQUENCE [LARGE SCALE GENOMIC DNA]</scope>
    <source>
        <strain evidence="2 3">FD-317 M1</strain>
    </source>
</reference>
<name>A0A0D0BLB7_9AGAR</name>
<proteinExistence type="predicted"/>
<evidence type="ECO:0000256" key="1">
    <source>
        <dbReference type="SAM" id="MobiDB-lite"/>
    </source>
</evidence>
<organism evidence="2 3">
    <name type="scientific">Collybiopsis luxurians FD-317 M1</name>
    <dbReference type="NCBI Taxonomy" id="944289"/>
    <lineage>
        <taxon>Eukaryota</taxon>
        <taxon>Fungi</taxon>
        <taxon>Dikarya</taxon>
        <taxon>Basidiomycota</taxon>
        <taxon>Agaricomycotina</taxon>
        <taxon>Agaricomycetes</taxon>
        <taxon>Agaricomycetidae</taxon>
        <taxon>Agaricales</taxon>
        <taxon>Marasmiineae</taxon>
        <taxon>Omphalotaceae</taxon>
        <taxon>Collybiopsis</taxon>
        <taxon>Collybiopsis luxurians</taxon>
    </lineage>
</organism>
<dbReference type="AlphaFoldDB" id="A0A0D0BLB7"/>
<feature type="region of interest" description="Disordered" evidence="1">
    <location>
        <begin position="56"/>
        <end position="75"/>
    </location>
</feature>
<evidence type="ECO:0000313" key="2">
    <source>
        <dbReference type="EMBL" id="KIK55526.1"/>
    </source>
</evidence>
<sequence length="192" mass="21221">MNDIQKCLDMLALYEDRIEKAGRLRDVLSVISVTQLPQIEKPPSFKRTCSRFEGNSNLAGSVEDKSSSQSNPGKLQSQFNLSNIASLNSSIESYPELSLPVTSNDLGGMPVHIDMDMDMVAPFNSLTYGSGNTAPDQGLDEMAYGFDPGQSMNRAYSSQNEWSQFMAEVDELLQLVDYPVVTMNYGYSESVM</sequence>